<comment type="caution">
    <text evidence="2">The sequence shown here is derived from an EMBL/GenBank/DDBJ whole genome shotgun (WGS) entry which is preliminary data.</text>
</comment>
<proteinExistence type="predicted"/>
<dbReference type="CDD" id="cd02233">
    <property type="entry name" value="cupin_HNL-like"/>
    <property type="match status" value="1"/>
</dbReference>
<accession>A0A844ZCP0</accession>
<dbReference type="InterPro" id="IPR013096">
    <property type="entry name" value="Cupin_2"/>
</dbReference>
<keyword evidence="3" id="KW-1185">Reference proteome</keyword>
<dbReference type="Gene3D" id="2.60.120.10">
    <property type="entry name" value="Jelly Rolls"/>
    <property type="match status" value="1"/>
</dbReference>
<organism evidence="2 3">
    <name type="scientific">Parapontixanthobacter aurantiacus</name>
    <dbReference type="NCBI Taxonomy" id="1463599"/>
    <lineage>
        <taxon>Bacteria</taxon>
        <taxon>Pseudomonadati</taxon>
        <taxon>Pseudomonadota</taxon>
        <taxon>Alphaproteobacteria</taxon>
        <taxon>Sphingomonadales</taxon>
        <taxon>Erythrobacteraceae</taxon>
        <taxon>Parapontixanthobacter</taxon>
    </lineage>
</organism>
<feature type="domain" description="Cupin type-2" evidence="1">
    <location>
        <begin position="41"/>
        <end position="105"/>
    </location>
</feature>
<sequence>MEIDRKEAREPVEGPEEYFTGTAHISGQFDRAGPSRVTGAIVSFEPGARTAWHSHPLGQTLYVTQGIGWTQLRNGEKYEFYEGDILWCPPDKDHWHGATPDSSMTHYVVQEALDGENVVWKEKVTDEEYMSPLAKGGGN</sequence>
<evidence type="ECO:0000313" key="2">
    <source>
        <dbReference type="EMBL" id="MXO84767.1"/>
    </source>
</evidence>
<dbReference type="Proteomes" id="UP000433104">
    <property type="component" value="Unassembled WGS sequence"/>
</dbReference>
<gene>
    <name evidence="2" type="ORF">GRI38_01800</name>
</gene>
<dbReference type="InterPro" id="IPR047263">
    <property type="entry name" value="HNL-like_cupin"/>
</dbReference>
<evidence type="ECO:0000313" key="3">
    <source>
        <dbReference type="Proteomes" id="UP000433104"/>
    </source>
</evidence>
<dbReference type="PANTHER" id="PTHR43698:SF1">
    <property type="entry name" value="BLL4564 PROTEIN"/>
    <property type="match status" value="1"/>
</dbReference>
<dbReference type="PANTHER" id="PTHR43698">
    <property type="entry name" value="RIBD C-TERMINAL DOMAIN CONTAINING PROTEIN"/>
    <property type="match status" value="1"/>
</dbReference>
<dbReference type="SUPFAM" id="SSF51182">
    <property type="entry name" value="RmlC-like cupins"/>
    <property type="match status" value="1"/>
</dbReference>
<dbReference type="EMBL" id="WTYW01000001">
    <property type="protein sequence ID" value="MXO84767.1"/>
    <property type="molecule type" value="Genomic_DNA"/>
</dbReference>
<dbReference type="Pfam" id="PF07883">
    <property type="entry name" value="Cupin_2"/>
    <property type="match status" value="1"/>
</dbReference>
<protein>
    <submittedName>
        <fullName evidence="2">Cupin domain-containing protein</fullName>
    </submittedName>
</protein>
<dbReference type="OrthoDB" id="9802489at2"/>
<name>A0A844ZCP0_9SPHN</name>
<dbReference type="InterPro" id="IPR011051">
    <property type="entry name" value="RmlC_Cupin_sf"/>
</dbReference>
<evidence type="ECO:0000259" key="1">
    <source>
        <dbReference type="Pfam" id="PF07883"/>
    </source>
</evidence>
<dbReference type="AlphaFoldDB" id="A0A844ZCP0"/>
<dbReference type="InterPro" id="IPR014710">
    <property type="entry name" value="RmlC-like_jellyroll"/>
</dbReference>
<reference evidence="2 3" key="1">
    <citation type="submission" date="2019-12" db="EMBL/GenBank/DDBJ databases">
        <title>Genomic-based taxomic classification of the family Erythrobacteraceae.</title>
        <authorList>
            <person name="Xu L."/>
        </authorList>
    </citation>
    <scope>NUCLEOTIDE SEQUENCE [LARGE SCALE GENOMIC DNA]</scope>
    <source>
        <strain evidence="2 3">MCCC 1A09962</strain>
    </source>
</reference>